<name>S2JV66_MUCC1</name>
<dbReference type="STRING" id="1220926.S2JV66"/>
<feature type="region of interest" description="Disordered" evidence="2">
    <location>
        <begin position="293"/>
        <end position="313"/>
    </location>
</feature>
<proteinExistence type="predicted"/>
<keyword evidence="4" id="KW-1185">Reference proteome</keyword>
<feature type="region of interest" description="Disordered" evidence="2">
    <location>
        <begin position="72"/>
        <end position="117"/>
    </location>
</feature>
<dbReference type="EMBL" id="KE124061">
    <property type="protein sequence ID" value="EPB83715.1"/>
    <property type="molecule type" value="Genomic_DNA"/>
</dbReference>
<feature type="coiled-coil region" evidence="1">
    <location>
        <begin position="17"/>
        <end position="54"/>
    </location>
</feature>
<feature type="compositionally biased region" description="Polar residues" evidence="2">
    <location>
        <begin position="87"/>
        <end position="100"/>
    </location>
</feature>
<dbReference type="OrthoDB" id="2289470at2759"/>
<evidence type="ECO:0000256" key="2">
    <source>
        <dbReference type="SAM" id="MobiDB-lite"/>
    </source>
</evidence>
<evidence type="ECO:0000313" key="4">
    <source>
        <dbReference type="Proteomes" id="UP000014254"/>
    </source>
</evidence>
<gene>
    <name evidence="3" type="ORF">HMPREF1544_09509</name>
</gene>
<dbReference type="Proteomes" id="UP000014254">
    <property type="component" value="Unassembled WGS sequence"/>
</dbReference>
<dbReference type="AlphaFoldDB" id="S2JV66"/>
<protein>
    <submittedName>
        <fullName evidence="3">Uncharacterized protein</fullName>
    </submittedName>
</protein>
<dbReference type="VEuPathDB" id="FungiDB:HMPREF1544_09509"/>
<reference evidence="4" key="1">
    <citation type="submission" date="2013-05" db="EMBL/GenBank/DDBJ databases">
        <title>The Genome sequence of Mucor circinelloides f. circinelloides 1006PhL.</title>
        <authorList>
            <consortium name="The Broad Institute Genomics Platform"/>
            <person name="Cuomo C."/>
            <person name="Earl A."/>
            <person name="Findley K."/>
            <person name="Lee S.C."/>
            <person name="Walker B."/>
            <person name="Young S."/>
            <person name="Zeng Q."/>
            <person name="Gargeya S."/>
            <person name="Fitzgerald M."/>
            <person name="Haas B."/>
            <person name="Abouelleil A."/>
            <person name="Allen A.W."/>
            <person name="Alvarado L."/>
            <person name="Arachchi H.M."/>
            <person name="Berlin A.M."/>
            <person name="Chapman S.B."/>
            <person name="Gainer-Dewar J."/>
            <person name="Goldberg J."/>
            <person name="Griggs A."/>
            <person name="Gujja S."/>
            <person name="Hansen M."/>
            <person name="Howarth C."/>
            <person name="Imamovic A."/>
            <person name="Ireland A."/>
            <person name="Larimer J."/>
            <person name="McCowan C."/>
            <person name="Murphy C."/>
            <person name="Pearson M."/>
            <person name="Poon T.W."/>
            <person name="Priest M."/>
            <person name="Roberts A."/>
            <person name="Saif S."/>
            <person name="Shea T."/>
            <person name="Sisk P."/>
            <person name="Sykes S."/>
            <person name="Wortman J."/>
            <person name="Nusbaum C."/>
            <person name="Birren B."/>
        </authorList>
    </citation>
    <scope>NUCLEOTIDE SEQUENCE [LARGE SCALE GENOMIC DNA]</scope>
    <source>
        <strain evidence="4">1006PhL</strain>
    </source>
</reference>
<feature type="compositionally biased region" description="Low complexity" evidence="2">
    <location>
        <begin position="72"/>
        <end position="86"/>
    </location>
</feature>
<sequence>MDLHLNDMDISQIATVLQQFQQQLTAVQDKVQHHDNLLARLDMLEKENEDLKKNLLDRDLVIKNLQSQLSVTGTTTPTPAPAKTAGISTATSDNSVTAPSYASAAKKGKSHPDPATTTKRRLAAGRLFQTPASKGPQGYQYVYLGRSKKIQRSEVRSALRKSGVDLGRVLDICFPASEVIGILLHVQYVQEFTERMKACEAELVLNFDPLDPKHIADPKYADLSTTKREELIYEFTNVRCLQTLAFLRPLNVSGVGKYFVAEGWICEEDLSQSVADAMARFAEKEPKKAGFLFKSRKTSSQDDDLSVASDMEH</sequence>
<evidence type="ECO:0000256" key="1">
    <source>
        <dbReference type="SAM" id="Coils"/>
    </source>
</evidence>
<dbReference type="eggNOG" id="ENOG502TA8U">
    <property type="taxonomic scope" value="Eukaryota"/>
</dbReference>
<evidence type="ECO:0000313" key="3">
    <source>
        <dbReference type="EMBL" id="EPB83715.1"/>
    </source>
</evidence>
<accession>S2JV66</accession>
<organism evidence="3 4">
    <name type="scientific">Mucor circinelloides f. circinelloides (strain 1006PhL)</name>
    <name type="common">Mucormycosis agent</name>
    <name type="synonym">Calyptromyces circinelloides</name>
    <dbReference type="NCBI Taxonomy" id="1220926"/>
    <lineage>
        <taxon>Eukaryota</taxon>
        <taxon>Fungi</taxon>
        <taxon>Fungi incertae sedis</taxon>
        <taxon>Mucoromycota</taxon>
        <taxon>Mucoromycotina</taxon>
        <taxon>Mucoromycetes</taxon>
        <taxon>Mucorales</taxon>
        <taxon>Mucorineae</taxon>
        <taxon>Mucoraceae</taxon>
        <taxon>Mucor</taxon>
    </lineage>
</organism>
<dbReference type="InParanoid" id="S2JV66"/>
<keyword evidence="1" id="KW-0175">Coiled coil</keyword>
<dbReference type="OMA" id="TERMKAC"/>